<evidence type="ECO:0000259" key="5">
    <source>
        <dbReference type="Pfam" id="PF07557"/>
    </source>
</evidence>
<evidence type="ECO:0000256" key="2">
    <source>
        <dbReference type="ARBA" id="ARBA00022829"/>
    </source>
</evidence>
<feature type="compositionally biased region" description="Acidic residues" evidence="4">
    <location>
        <begin position="361"/>
        <end position="370"/>
    </location>
</feature>
<feature type="compositionally biased region" description="Polar residues" evidence="4">
    <location>
        <begin position="285"/>
        <end position="297"/>
    </location>
</feature>
<dbReference type="Proteomes" id="UP001153620">
    <property type="component" value="Chromosome 2"/>
</dbReference>
<dbReference type="GO" id="GO:0000775">
    <property type="term" value="C:chromosome, centromeric region"/>
    <property type="evidence" value="ECO:0007669"/>
    <property type="project" value="InterPro"/>
</dbReference>
<organism evidence="6 7">
    <name type="scientific">Chironomus riparius</name>
    <dbReference type="NCBI Taxonomy" id="315576"/>
    <lineage>
        <taxon>Eukaryota</taxon>
        <taxon>Metazoa</taxon>
        <taxon>Ecdysozoa</taxon>
        <taxon>Arthropoda</taxon>
        <taxon>Hexapoda</taxon>
        <taxon>Insecta</taxon>
        <taxon>Pterygota</taxon>
        <taxon>Neoptera</taxon>
        <taxon>Endopterygota</taxon>
        <taxon>Diptera</taxon>
        <taxon>Nematocera</taxon>
        <taxon>Chironomoidea</taxon>
        <taxon>Chironomidae</taxon>
        <taxon>Chironominae</taxon>
        <taxon>Chironomus</taxon>
    </lineage>
</organism>
<dbReference type="GO" id="GO:0005634">
    <property type="term" value="C:nucleus"/>
    <property type="evidence" value="ECO:0007669"/>
    <property type="project" value="InterPro"/>
</dbReference>
<feature type="compositionally biased region" description="Polar residues" evidence="4">
    <location>
        <begin position="371"/>
        <end position="383"/>
    </location>
</feature>
<keyword evidence="7" id="KW-1185">Reference proteome</keyword>
<evidence type="ECO:0000313" key="6">
    <source>
        <dbReference type="EMBL" id="CAG9803170.1"/>
    </source>
</evidence>
<evidence type="ECO:0000313" key="7">
    <source>
        <dbReference type="Proteomes" id="UP001153620"/>
    </source>
</evidence>
<dbReference type="EMBL" id="OU895878">
    <property type="protein sequence ID" value="CAG9803170.1"/>
    <property type="molecule type" value="Genomic_DNA"/>
</dbReference>
<proteinExistence type="inferred from homology"/>
<dbReference type="GO" id="GO:0045132">
    <property type="term" value="P:meiotic chromosome segregation"/>
    <property type="evidence" value="ECO:0007669"/>
    <property type="project" value="InterPro"/>
</dbReference>
<gene>
    <name evidence="6" type="ORF">CHIRRI_LOCUS6071</name>
</gene>
<accession>A0A9N9RT47</accession>
<dbReference type="InterPro" id="IPR011515">
    <property type="entry name" value="Shugoshin_C"/>
</dbReference>
<dbReference type="Pfam" id="PF07557">
    <property type="entry name" value="Shugoshin_C"/>
    <property type="match status" value="1"/>
</dbReference>
<evidence type="ECO:0000256" key="3">
    <source>
        <dbReference type="SAM" id="Coils"/>
    </source>
</evidence>
<feature type="domain" description="Shugoshin C-terminal" evidence="5">
    <location>
        <begin position="393"/>
        <end position="417"/>
    </location>
</feature>
<feature type="compositionally biased region" description="Basic residues" evidence="4">
    <location>
        <begin position="413"/>
        <end position="422"/>
    </location>
</feature>
<dbReference type="AlphaFoldDB" id="A0A9N9RT47"/>
<reference evidence="6" key="2">
    <citation type="submission" date="2022-10" db="EMBL/GenBank/DDBJ databases">
        <authorList>
            <consortium name="ENA_rothamsted_submissions"/>
            <consortium name="culmorum"/>
            <person name="King R."/>
        </authorList>
    </citation>
    <scope>NUCLEOTIDE SEQUENCE</scope>
</reference>
<feature type="region of interest" description="Disordered" evidence="4">
    <location>
        <begin position="271"/>
        <end position="303"/>
    </location>
</feature>
<sequence>MDSSAFTSENESLSEVETLKQQLNTYKMINADLSKKIQQLKVELNAFKQENSVIKRQVLEERAKSVEYRQLFTTMNTHCINFINTYVNSMQQINENDASLIDAIPGILGTPKSDDDHDSPQNLTVVPQIERPQRAAQHTVRSQLRAALNEDENAGSNVLNTILEESMPIFTSTPIVPNRAVSANLGSPIPFITPSPATPIIPQNMFKSPKKGNLNLQTPVIPQSMFKSPKNQDLDLATPVIPQSMFKSPKNNNTALETPVIPQSMFKSPLNQNSVPEVTPHDTSETVLETPKSQAIPSTRRYPVDSEDEIAEYQTDGEDMTEQTVQHDTIKEVKSLRVALSPLKSAYLRNNNNNNTHIESPEYESYEDESTIGSSQFTENSSRALKRKSSESGRPRRKARPDPKSLKEPSLRTKLRRSKRKA</sequence>
<name>A0A9N9RT47_9DIPT</name>
<feature type="region of interest" description="Disordered" evidence="4">
    <location>
        <begin position="348"/>
        <end position="422"/>
    </location>
</feature>
<evidence type="ECO:0000256" key="4">
    <source>
        <dbReference type="SAM" id="MobiDB-lite"/>
    </source>
</evidence>
<protein>
    <recommendedName>
        <fullName evidence="5">Shugoshin C-terminal domain-containing protein</fullName>
    </recommendedName>
</protein>
<evidence type="ECO:0000256" key="1">
    <source>
        <dbReference type="ARBA" id="ARBA00010845"/>
    </source>
</evidence>
<reference evidence="6" key="1">
    <citation type="submission" date="2022-01" db="EMBL/GenBank/DDBJ databases">
        <authorList>
            <person name="King R."/>
        </authorList>
    </citation>
    <scope>NUCLEOTIDE SEQUENCE</scope>
</reference>
<keyword evidence="3" id="KW-0175">Coiled coil</keyword>
<feature type="compositionally biased region" description="Basic and acidic residues" evidence="4">
    <location>
        <begin position="388"/>
        <end position="411"/>
    </location>
</feature>
<feature type="compositionally biased region" description="Polar residues" evidence="4">
    <location>
        <begin position="348"/>
        <end position="358"/>
    </location>
</feature>
<feature type="coiled-coil region" evidence="3">
    <location>
        <begin position="16"/>
        <end position="57"/>
    </location>
</feature>
<comment type="similarity">
    <text evidence="1">Belongs to the shugoshin family.</text>
</comment>
<keyword evidence="2" id="KW-0159">Chromosome partition</keyword>